<evidence type="ECO:0000256" key="1">
    <source>
        <dbReference type="SAM" id="SignalP"/>
    </source>
</evidence>
<reference evidence="2 3" key="1">
    <citation type="journal article" date="2019" name="Genome Biol. Evol.">
        <title>Insights into the evolution of the New World diploid cottons (Gossypium, subgenus Houzingenia) based on genome sequencing.</title>
        <authorList>
            <person name="Grover C.E."/>
            <person name="Arick M.A. 2nd"/>
            <person name="Thrash A."/>
            <person name="Conover J.L."/>
            <person name="Sanders W.S."/>
            <person name="Peterson D.G."/>
            <person name="Frelichowski J.E."/>
            <person name="Scheffler J.A."/>
            <person name="Scheffler B.E."/>
            <person name="Wendel J.F."/>
        </authorList>
    </citation>
    <scope>NUCLEOTIDE SEQUENCE [LARGE SCALE GENOMIC DNA]</scope>
    <source>
        <strain evidence="2">157</strain>
        <tissue evidence="2">Leaf</tissue>
    </source>
</reference>
<evidence type="ECO:0000313" key="3">
    <source>
        <dbReference type="Proteomes" id="UP000593572"/>
    </source>
</evidence>
<evidence type="ECO:0000313" key="2">
    <source>
        <dbReference type="EMBL" id="MBA0562596.1"/>
    </source>
</evidence>
<protein>
    <submittedName>
        <fullName evidence="2">Uncharacterized protein</fullName>
    </submittedName>
</protein>
<dbReference type="Proteomes" id="UP000593572">
    <property type="component" value="Unassembled WGS sequence"/>
</dbReference>
<organism evidence="2 3">
    <name type="scientific">Gossypium lobatum</name>
    <dbReference type="NCBI Taxonomy" id="34289"/>
    <lineage>
        <taxon>Eukaryota</taxon>
        <taxon>Viridiplantae</taxon>
        <taxon>Streptophyta</taxon>
        <taxon>Embryophyta</taxon>
        <taxon>Tracheophyta</taxon>
        <taxon>Spermatophyta</taxon>
        <taxon>Magnoliopsida</taxon>
        <taxon>eudicotyledons</taxon>
        <taxon>Gunneridae</taxon>
        <taxon>Pentapetalae</taxon>
        <taxon>rosids</taxon>
        <taxon>malvids</taxon>
        <taxon>Malvales</taxon>
        <taxon>Malvaceae</taxon>
        <taxon>Malvoideae</taxon>
        <taxon>Gossypium</taxon>
    </lineage>
</organism>
<accession>A0A7J8MD83</accession>
<keyword evidence="3" id="KW-1185">Reference proteome</keyword>
<sequence length="112" mass="12858">MAMVLAMVVHGMGLLVKTLWGVQERRFSATFETLRSAAISMTTAFKPYAFGLKANRQSLLLRVKRNYADFNRAMDTGNKKSSWSRKHAMDTGIKEFPWCHKQDIDIGNKKFR</sequence>
<feature type="signal peptide" evidence="1">
    <location>
        <begin position="1"/>
        <end position="21"/>
    </location>
</feature>
<dbReference type="EMBL" id="JABEZX010000008">
    <property type="protein sequence ID" value="MBA0562596.1"/>
    <property type="molecule type" value="Genomic_DNA"/>
</dbReference>
<gene>
    <name evidence="2" type="ORF">Golob_007628</name>
</gene>
<comment type="caution">
    <text evidence="2">The sequence shown here is derived from an EMBL/GenBank/DDBJ whole genome shotgun (WGS) entry which is preliminary data.</text>
</comment>
<name>A0A7J8MD83_9ROSI</name>
<proteinExistence type="predicted"/>
<keyword evidence="1" id="KW-0732">Signal</keyword>
<feature type="chain" id="PRO_5029614707" evidence="1">
    <location>
        <begin position="22"/>
        <end position="112"/>
    </location>
</feature>
<dbReference type="AlphaFoldDB" id="A0A7J8MD83"/>